<dbReference type="PROSITE" id="PS50811">
    <property type="entry name" value="WRKY"/>
    <property type="match status" value="2"/>
</dbReference>
<gene>
    <name evidence="8" type="ORF">F2Q68_00046168</name>
</gene>
<dbReference type="GO" id="GO:0043565">
    <property type="term" value="F:sequence-specific DNA binding"/>
    <property type="evidence" value="ECO:0007669"/>
    <property type="project" value="InterPro"/>
</dbReference>
<name>A0A8S9LMJ8_BRACR</name>
<dbReference type="GO" id="GO:0003700">
    <property type="term" value="F:DNA-binding transcription factor activity"/>
    <property type="evidence" value="ECO:0007669"/>
    <property type="project" value="InterPro"/>
</dbReference>
<comment type="subcellular location">
    <subcellularLocation>
        <location evidence="1">Nucleus</location>
    </subcellularLocation>
</comment>
<dbReference type="InterPro" id="IPR003657">
    <property type="entry name" value="WRKY_dom"/>
</dbReference>
<evidence type="ECO:0000256" key="1">
    <source>
        <dbReference type="ARBA" id="ARBA00004123"/>
    </source>
</evidence>
<dbReference type="Proteomes" id="UP000712281">
    <property type="component" value="Unassembled WGS sequence"/>
</dbReference>
<evidence type="ECO:0000256" key="5">
    <source>
        <dbReference type="ARBA" id="ARBA00023242"/>
    </source>
</evidence>
<dbReference type="Pfam" id="PF03106">
    <property type="entry name" value="WRKY"/>
    <property type="match status" value="2"/>
</dbReference>
<keyword evidence="2" id="KW-0805">Transcription regulation</keyword>
<sequence length="601" mass="66823">MHVSNVIRPQHEASMELDINSHDDFCVDVSLRLGRSDLNVSKNVDEIDKISLDKISDEISEGSDKKRSALGLGFQIQSCEDPDTDPTMKSDYLSKDVKNTKADNKCISSRKDIKTARNEDHQEALEVHEHPGLKKTRVCVKAPCEDPSINDGCQWRKYGQKTAKANPLPRAYYRCSMSSNCPVRKQVQRCGEDDTSAYMTTYEGTHDHPLPMEATHMAAGTSAAASLLQSGSSSSASLSYYFPFHHVSFSTTNAHPTVTLDLFFFLATKNNRKSGSNCEAINISNLYSGYLQEVELDATKAKLEKVREENEKLKLLLSTVLTDYKSLQTHVSNVIQPQHEASMELDTNSHDNFGVDISLRLGRSDLNVSKNVDEIVKISLDKISDEISEGSDKKRSALGLGFQIQSCEDPDTDPTMKLDYLSKDVKNTKADNKCISSRKDIKTARNEDHQEALEVHEQPGLKKTRVCVKAPCEDPSINDGCQWRKYGQKTAKANPLPRAYYRCSMSSNCPVRKQVQRCGEDDTSAYMTTYEGTHDHPLPMEATHMAAGTSAAASLLQSGSSSSASLSYYFPFHHVSFSTTNAHPTVTLDLTILLEIMDFQL</sequence>
<dbReference type="SMART" id="SM00774">
    <property type="entry name" value="WRKY"/>
    <property type="match status" value="2"/>
</dbReference>
<keyword evidence="6" id="KW-0175">Coiled coil</keyword>
<dbReference type="EMBL" id="QGKW02000276">
    <property type="protein sequence ID" value="KAF2606546.1"/>
    <property type="molecule type" value="Genomic_DNA"/>
</dbReference>
<evidence type="ECO:0000313" key="8">
    <source>
        <dbReference type="EMBL" id="KAF2606546.1"/>
    </source>
</evidence>
<feature type="coiled-coil region" evidence="6">
    <location>
        <begin position="291"/>
        <end position="323"/>
    </location>
</feature>
<comment type="caution">
    <text evidence="8">The sequence shown here is derived from an EMBL/GenBank/DDBJ whole genome shotgun (WGS) entry which is preliminary data.</text>
</comment>
<keyword evidence="4" id="KW-0804">Transcription</keyword>
<organism evidence="8 9">
    <name type="scientific">Brassica cretica</name>
    <name type="common">Mustard</name>
    <dbReference type="NCBI Taxonomy" id="69181"/>
    <lineage>
        <taxon>Eukaryota</taxon>
        <taxon>Viridiplantae</taxon>
        <taxon>Streptophyta</taxon>
        <taxon>Embryophyta</taxon>
        <taxon>Tracheophyta</taxon>
        <taxon>Spermatophyta</taxon>
        <taxon>Magnoliopsida</taxon>
        <taxon>eudicotyledons</taxon>
        <taxon>Gunneridae</taxon>
        <taxon>Pentapetalae</taxon>
        <taxon>rosids</taxon>
        <taxon>malvids</taxon>
        <taxon>Brassicales</taxon>
        <taxon>Brassicaceae</taxon>
        <taxon>Brassiceae</taxon>
        <taxon>Brassica</taxon>
    </lineage>
</organism>
<reference evidence="8" key="1">
    <citation type="submission" date="2019-12" db="EMBL/GenBank/DDBJ databases">
        <title>Genome sequencing and annotation of Brassica cretica.</title>
        <authorList>
            <person name="Studholme D.J."/>
            <person name="Sarris P.F."/>
        </authorList>
    </citation>
    <scope>NUCLEOTIDE SEQUENCE</scope>
    <source>
        <strain evidence="8">PFS-001/15</strain>
        <tissue evidence="8">Leaf</tissue>
    </source>
</reference>
<keyword evidence="3" id="KW-0238">DNA-binding</keyword>
<proteinExistence type="predicted"/>
<dbReference type="Gene3D" id="2.20.25.80">
    <property type="entry name" value="WRKY domain"/>
    <property type="match status" value="2"/>
</dbReference>
<dbReference type="PANTHER" id="PTHR31429:SF97">
    <property type="entry name" value="WRKY TRANSCRIPTION FACTOR 36-RELATED"/>
    <property type="match status" value="1"/>
</dbReference>
<keyword evidence="5" id="KW-0539">Nucleus</keyword>
<evidence type="ECO:0000256" key="4">
    <source>
        <dbReference type="ARBA" id="ARBA00023163"/>
    </source>
</evidence>
<feature type="non-terminal residue" evidence="8">
    <location>
        <position position="1"/>
    </location>
</feature>
<evidence type="ECO:0000256" key="2">
    <source>
        <dbReference type="ARBA" id="ARBA00023015"/>
    </source>
</evidence>
<dbReference type="AlphaFoldDB" id="A0A8S9LMJ8"/>
<dbReference type="GO" id="GO:0005634">
    <property type="term" value="C:nucleus"/>
    <property type="evidence" value="ECO:0007669"/>
    <property type="project" value="UniProtKB-SubCell"/>
</dbReference>
<accession>A0A8S9LMJ8</accession>
<dbReference type="InterPro" id="IPR036576">
    <property type="entry name" value="WRKY_dom_sf"/>
</dbReference>
<evidence type="ECO:0000256" key="3">
    <source>
        <dbReference type="ARBA" id="ARBA00023125"/>
    </source>
</evidence>
<dbReference type="PANTHER" id="PTHR31429">
    <property type="entry name" value="WRKY TRANSCRIPTION FACTOR 36-RELATED"/>
    <property type="match status" value="1"/>
</dbReference>
<evidence type="ECO:0000259" key="7">
    <source>
        <dbReference type="PROSITE" id="PS50811"/>
    </source>
</evidence>
<dbReference type="SUPFAM" id="SSF118290">
    <property type="entry name" value="WRKY DNA-binding domain"/>
    <property type="match status" value="2"/>
</dbReference>
<protein>
    <recommendedName>
        <fullName evidence="7">WRKY domain-containing protein</fullName>
    </recommendedName>
</protein>
<feature type="domain" description="WRKY" evidence="7">
    <location>
        <begin position="472"/>
        <end position="539"/>
    </location>
</feature>
<evidence type="ECO:0000256" key="6">
    <source>
        <dbReference type="SAM" id="Coils"/>
    </source>
</evidence>
<evidence type="ECO:0000313" key="9">
    <source>
        <dbReference type="Proteomes" id="UP000712281"/>
    </source>
</evidence>
<feature type="domain" description="WRKY" evidence="7">
    <location>
        <begin position="144"/>
        <end position="211"/>
    </location>
</feature>
<dbReference type="InterPro" id="IPR044810">
    <property type="entry name" value="WRKY_plant"/>
</dbReference>